<organism evidence="1 2">
    <name type="scientific">Macrostomum lignano</name>
    <dbReference type="NCBI Taxonomy" id="282301"/>
    <lineage>
        <taxon>Eukaryota</taxon>
        <taxon>Metazoa</taxon>
        <taxon>Spiralia</taxon>
        <taxon>Lophotrochozoa</taxon>
        <taxon>Platyhelminthes</taxon>
        <taxon>Rhabditophora</taxon>
        <taxon>Macrostomorpha</taxon>
        <taxon>Macrostomida</taxon>
        <taxon>Macrostomidae</taxon>
        <taxon>Macrostomum</taxon>
    </lineage>
</organism>
<name>A0A1I8FKP6_9PLAT</name>
<protein>
    <submittedName>
        <fullName evidence="2">Uncharacterized protein</fullName>
    </submittedName>
</protein>
<dbReference type="Proteomes" id="UP000095280">
    <property type="component" value="Unplaced"/>
</dbReference>
<keyword evidence="1" id="KW-1185">Reference proteome</keyword>
<reference evidence="2" key="1">
    <citation type="submission" date="2016-11" db="UniProtKB">
        <authorList>
            <consortium name="WormBaseParasite"/>
        </authorList>
    </citation>
    <scope>IDENTIFICATION</scope>
</reference>
<dbReference type="WBParaSite" id="maker-unitig_38940-snap-gene-0.2-mRNA-1">
    <property type="protein sequence ID" value="maker-unitig_38940-snap-gene-0.2-mRNA-1"/>
    <property type="gene ID" value="maker-unitig_38940-snap-gene-0.2"/>
</dbReference>
<proteinExistence type="predicted"/>
<sequence>MAENFILEDGSRAGAATWVGGGFINGTRESVFEPGQGLVWTQAPVLIQPVCSLAACCGTVSILVDFSMDWSIVLSAGIAVRPAMQASFWSLMASISQANAMRLRPTGPDVILGLASPWQRFCISAARQRRAKQTAAQWFDRRLALTAGSSCRWSLRHLCRDLAIVGIDCLWPVSAMQVLSSADFHRCV</sequence>
<accession>A0A1I8FKP6</accession>
<dbReference type="AlphaFoldDB" id="A0A1I8FKP6"/>
<evidence type="ECO:0000313" key="1">
    <source>
        <dbReference type="Proteomes" id="UP000095280"/>
    </source>
</evidence>
<evidence type="ECO:0000313" key="2">
    <source>
        <dbReference type="WBParaSite" id="maker-unitig_38940-snap-gene-0.2-mRNA-1"/>
    </source>
</evidence>